<dbReference type="Proteomes" id="UP000295341">
    <property type="component" value="Unassembled WGS sequence"/>
</dbReference>
<dbReference type="OrthoDB" id="9780299at2"/>
<accession>A0A4S3K1I9</accession>
<evidence type="ECO:0000259" key="1">
    <source>
        <dbReference type="Pfam" id="PF04542"/>
    </source>
</evidence>
<evidence type="ECO:0000313" key="3">
    <source>
        <dbReference type="EMBL" id="TDU31107.1"/>
    </source>
</evidence>
<sequence>MSDTHEAVVAAARRSYGRLVAYLASRMQDLAGAEDALADAFERALLTWPRDGVPDNPDAWLLTTARRRLLDDVRHARVRREAEPLLILMMDNPAEPADAFPDERLKLLFVCAHPAIDVGVRTPLMLQAVLGLDAATIASAFLVAPVSMGQRLVRAKTKIRAAGIAFEVPGEGDLPARLETVLDAIYAAYGTGWDASGANGRHASLAREAVDLARVLVALMPDQPEALGLLSLMLYCESRREARRDEANRYVPLAKQDVSRWSRTLIGEAGQLLQHAGTMGHIGRYQLEAAIQSVHAQRALTGTTHWDIIARFYGELLRLAPTIGAQVGEAAAVAEWRGAQAGLDRLDAMDADEVQRYQPWWAVRAHLLAATGRVAEARPAYERAMGLAEDAEVRSFLAGRLAALDDTSA</sequence>
<feature type="domain" description="DUF6596" evidence="2">
    <location>
        <begin position="177"/>
        <end position="276"/>
    </location>
</feature>
<dbReference type="GO" id="GO:0006352">
    <property type="term" value="P:DNA-templated transcription initiation"/>
    <property type="evidence" value="ECO:0007669"/>
    <property type="project" value="InterPro"/>
</dbReference>
<dbReference type="GO" id="GO:0003700">
    <property type="term" value="F:DNA-binding transcription factor activity"/>
    <property type="evidence" value="ECO:0007669"/>
    <property type="project" value="InterPro"/>
</dbReference>
<dbReference type="Gene3D" id="1.10.1740.10">
    <property type="match status" value="1"/>
</dbReference>
<dbReference type="AlphaFoldDB" id="A0A4S3K1I9"/>
<dbReference type="Pfam" id="PF04542">
    <property type="entry name" value="Sigma70_r2"/>
    <property type="match status" value="1"/>
</dbReference>
<dbReference type="InterPro" id="IPR013325">
    <property type="entry name" value="RNA_pol_sigma_r2"/>
</dbReference>
<dbReference type="InterPro" id="IPR007627">
    <property type="entry name" value="RNA_pol_sigma70_r2"/>
</dbReference>
<dbReference type="EMBL" id="SOBT01000008">
    <property type="protein sequence ID" value="TDU31107.1"/>
    <property type="molecule type" value="Genomic_DNA"/>
</dbReference>
<keyword evidence="4" id="KW-1185">Reference proteome</keyword>
<dbReference type="PANTHER" id="PTHR47756">
    <property type="entry name" value="BLL6612 PROTEIN-RELATED"/>
    <property type="match status" value="1"/>
</dbReference>
<dbReference type="Pfam" id="PF20239">
    <property type="entry name" value="DUF6596"/>
    <property type="match status" value="1"/>
</dbReference>
<evidence type="ECO:0000259" key="2">
    <source>
        <dbReference type="Pfam" id="PF20239"/>
    </source>
</evidence>
<proteinExistence type="predicted"/>
<dbReference type="RefSeq" id="WP_133879722.1">
    <property type="nucleotide sequence ID" value="NZ_MWIN01000022.1"/>
</dbReference>
<dbReference type="InterPro" id="IPR046531">
    <property type="entry name" value="DUF6596"/>
</dbReference>
<protein>
    <submittedName>
        <fullName evidence="3">RNA polymerase sigma-70 factor (ECF subfamily)</fullName>
    </submittedName>
</protein>
<gene>
    <name evidence="3" type="ORF">DFR24_0466</name>
</gene>
<comment type="caution">
    <text evidence="3">The sequence shown here is derived from an EMBL/GenBank/DDBJ whole genome shotgun (WGS) entry which is preliminary data.</text>
</comment>
<evidence type="ECO:0000313" key="4">
    <source>
        <dbReference type="Proteomes" id="UP000295341"/>
    </source>
</evidence>
<feature type="domain" description="RNA polymerase sigma-70 region 2" evidence="1">
    <location>
        <begin position="14"/>
        <end position="77"/>
    </location>
</feature>
<dbReference type="PANTHER" id="PTHR47756:SF2">
    <property type="entry name" value="BLL6612 PROTEIN"/>
    <property type="match status" value="1"/>
</dbReference>
<reference evidence="3 4" key="1">
    <citation type="submission" date="2019-03" db="EMBL/GenBank/DDBJ databases">
        <title>Genomic Encyclopedia of Type Strains, Phase IV (KMG-IV): sequencing the most valuable type-strain genomes for metagenomic binning, comparative biology and taxonomic classification.</title>
        <authorList>
            <person name="Goeker M."/>
        </authorList>
    </citation>
    <scope>NUCLEOTIDE SEQUENCE [LARGE SCALE GENOMIC DNA]</scope>
    <source>
        <strain evidence="3 4">DSM 26377</strain>
    </source>
</reference>
<organism evidence="3 4">
    <name type="scientific">Panacagrimonas perspica</name>
    <dbReference type="NCBI Taxonomy" id="381431"/>
    <lineage>
        <taxon>Bacteria</taxon>
        <taxon>Pseudomonadati</taxon>
        <taxon>Pseudomonadota</taxon>
        <taxon>Gammaproteobacteria</taxon>
        <taxon>Nevskiales</taxon>
        <taxon>Nevskiaceae</taxon>
        <taxon>Panacagrimonas</taxon>
    </lineage>
</organism>
<name>A0A4S3K1I9_9GAMM</name>
<dbReference type="SUPFAM" id="SSF88946">
    <property type="entry name" value="Sigma2 domain of RNA polymerase sigma factors"/>
    <property type="match status" value="1"/>
</dbReference>